<dbReference type="InterPro" id="IPR005792">
    <property type="entry name" value="Prot_disulphide_isomerase"/>
</dbReference>
<evidence type="ECO:0000256" key="10">
    <source>
        <dbReference type="ARBA" id="ARBA00023284"/>
    </source>
</evidence>
<accession>A0A5P8I135</accession>
<keyword evidence="9 13" id="KW-0413">Isomerase</keyword>
<dbReference type="InterPro" id="IPR005788">
    <property type="entry name" value="PDI_thioredoxin-like_dom"/>
</dbReference>
<feature type="region of interest" description="Disordered" evidence="14">
    <location>
        <begin position="474"/>
        <end position="504"/>
    </location>
</feature>
<proteinExistence type="evidence at transcript level"/>
<feature type="disulfide bond" description="Redox-active" evidence="11">
    <location>
        <begin position="399"/>
        <end position="402"/>
    </location>
</feature>
<dbReference type="PANTHER" id="PTHR18929:SF240">
    <property type="entry name" value="PROTEIN DISULFIDE-ISOMERASE"/>
    <property type="match status" value="1"/>
</dbReference>
<dbReference type="CDD" id="cd02981">
    <property type="entry name" value="PDI_b_family"/>
    <property type="match status" value="1"/>
</dbReference>
<comment type="similarity">
    <text evidence="3 12">Belongs to the protein disulfide isomerase family.</text>
</comment>
<dbReference type="GO" id="GO:0006457">
    <property type="term" value="P:protein folding"/>
    <property type="evidence" value="ECO:0007669"/>
    <property type="project" value="TreeGrafter"/>
</dbReference>
<dbReference type="CDD" id="cd02995">
    <property type="entry name" value="PDI_a_PDI_a'_C"/>
    <property type="match status" value="1"/>
</dbReference>
<dbReference type="PRINTS" id="PR00421">
    <property type="entry name" value="THIOREDOXIN"/>
</dbReference>
<dbReference type="PROSITE" id="PS00194">
    <property type="entry name" value="THIOREDOXIN_1"/>
    <property type="match status" value="2"/>
</dbReference>
<dbReference type="GO" id="GO:0034976">
    <property type="term" value="P:response to endoplasmic reticulum stress"/>
    <property type="evidence" value="ECO:0007669"/>
    <property type="project" value="TreeGrafter"/>
</dbReference>
<dbReference type="Gene3D" id="3.40.30.10">
    <property type="entry name" value="Glutaredoxin"/>
    <property type="match status" value="4"/>
</dbReference>
<dbReference type="SUPFAM" id="SSF52833">
    <property type="entry name" value="Thioredoxin-like"/>
    <property type="match status" value="4"/>
</dbReference>
<dbReference type="GO" id="GO:0005788">
    <property type="term" value="C:endoplasmic reticulum lumen"/>
    <property type="evidence" value="ECO:0007669"/>
    <property type="project" value="UniProtKB-SubCell"/>
</dbReference>
<dbReference type="AlphaFoldDB" id="A0A5P8I135"/>
<feature type="chain" id="PRO_5024516430" description="Protein disulfide-isomerase" evidence="13">
    <location>
        <begin position="18"/>
        <end position="504"/>
    </location>
</feature>
<dbReference type="PANTHER" id="PTHR18929">
    <property type="entry name" value="PROTEIN DISULFIDE ISOMERASE"/>
    <property type="match status" value="1"/>
</dbReference>
<feature type="disulfide bond" description="Redox-active" evidence="11">
    <location>
        <begin position="53"/>
        <end position="56"/>
    </location>
</feature>
<dbReference type="NCBIfam" id="TIGR01126">
    <property type="entry name" value="pdi_dom"/>
    <property type="match status" value="2"/>
</dbReference>
<sequence length="504" mass="56955">MKFSSCLVLTLLVFVSAEDVIQEESVYVLTTKNFDSFMADNEFVLVEFYAPWCGHCKALAPEYAKAAASLEEEKSNIKLGKVDATKEDDLASKFEVRGYPTIKFFRRKEPDGPASYHGDYSGGRQAGDIVTWLKKKTGPPAKELKEKDEVKSFVEKDEVVVIGFFKDQESTGALAFKKAAAGIDDIPFAITSEDHVFKEYKMDKDGIVLLKKFDEGRNDFEGEFEEEAIVKHVRENQLPLVVEFTQESAQKIFGGEVKNHILLFLKKEGGEDTIEKFRGAAEDFKGKVLFIYLDTDNEENGRITEFFGLKDDEIPAVRLIQLAEDMSKYKPESSDLETATIKKFVQDFLDGKLKPHLMSEDVPDDWNAKPVKVLVGKNFKEVAMDKSKAVFVEFYAPWCGHCKQLAPIWDELGEKYKDSKDIVVAKMDATANEIEEVKVQSFPTLKYFPKDSEEAVDYNGERTLDAFVKFLESGGTEGAGVPEDEEEEEEDEEGDDEDLPRDEL</sequence>
<dbReference type="Pfam" id="PF13848">
    <property type="entry name" value="Thioredoxin_6"/>
    <property type="match status" value="1"/>
</dbReference>
<evidence type="ECO:0000256" key="3">
    <source>
        <dbReference type="ARBA" id="ARBA00006347"/>
    </source>
</evidence>
<name>A0A5P8I135_CONMA</name>
<evidence type="ECO:0000259" key="15">
    <source>
        <dbReference type="PROSITE" id="PS51352"/>
    </source>
</evidence>
<dbReference type="Pfam" id="PF00085">
    <property type="entry name" value="Thioredoxin"/>
    <property type="match status" value="2"/>
</dbReference>
<feature type="compositionally biased region" description="Acidic residues" evidence="14">
    <location>
        <begin position="482"/>
        <end position="504"/>
    </location>
</feature>
<evidence type="ECO:0000256" key="5">
    <source>
        <dbReference type="ARBA" id="ARBA00022729"/>
    </source>
</evidence>
<keyword evidence="8 11" id="KW-1015">Disulfide bond</keyword>
<keyword evidence="6" id="KW-0677">Repeat</keyword>
<dbReference type="CDD" id="cd02982">
    <property type="entry name" value="PDI_b'_family"/>
    <property type="match status" value="1"/>
</dbReference>
<feature type="signal peptide" evidence="13">
    <location>
        <begin position="1"/>
        <end position="17"/>
    </location>
</feature>
<evidence type="ECO:0000256" key="8">
    <source>
        <dbReference type="ARBA" id="ARBA00023157"/>
    </source>
</evidence>
<evidence type="ECO:0000256" key="6">
    <source>
        <dbReference type="ARBA" id="ARBA00022737"/>
    </source>
</evidence>
<evidence type="ECO:0000256" key="4">
    <source>
        <dbReference type="ARBA" id="ARBA00012723"/>
    </source>
</evidence>
<evidence type="ECO:0000256" key="7">
    <source>
        <dbReference type="ARBA" id="ARBA00022824"/>
    </source>
</evidence>
<comment type="subcellular location">
    <subcellularLocation>
        <location evidence="2">Endoplasmic reticulum lumen</location>
    </subcellularLocation>
</comment>
<evidence type="ECO:0000313" key="16">
    <source>
        <dbReference type="EMBL" id="QFQ61180.1"/>
    </source>
</evidence>
<evidence type="ECO:0000256" key="12">
    <source>
        <dbReference type="RuleBase" id="RU004208"/>
    </source>
</evidence>
<dbReference type="InterPro" id="IPR017937">
    <property type="entry name" value="Thioredoxin_CS"/>
</dbReference>
<feature type="domain" description="Thioredoxin" evidence="15">
    <location>
        <begin position="348"/>
        <end position="476"/>
    </location>
</feature>
<keyword evidence="7" id="KW-0256">Endoplasmic reticulum</keyword>
<protein>
    <recommendedName>
        <fullName evidence="4 13">Protein disulfide-isomerase</fullName>
        <ecNumber evidence="4 13">5.3.4.1</ecNumber>
    </recommendedName>
</protein>
<dbReference type="FunFam" id="3.40.30.10:FF:000027">
    <property type="entry name" value="protein disulfide-isomerase A2"/>
    <property type="match status" value="1"/>
</dbReference>
<reference evidence="16" key="1">
    <citation type="journal article" date="2019" name="Mar. Drugs">
        <title>Conotoxin diversity in the venom gland transcriptome of the Magician's Cone, Pionoconus magus.</title>
        <authorList>
            <person name="Pardos-Blas J.R."/>
            <person name="Irisarri I."/>
            <person name="Abalde S."/>
            <person name="Tenorio M.J."/>
            <person name="Zardoya R."/>
        </authorList>
    </citation>
    <scope>NUCLEOTIDE SEQUENCE</scope>
    <source>
        <tissue evidence="16">Venom gland</tissue>
    </source>
</reference>
<dbReference type="EC" id="5.3.4.1" evidence="4 13"/>
<evidence type="ECO:0000256" key="1">
    <source>
        <dbReference type="ARBA" id="ARBA00001182"/>
    </source>
</evidence>
<keyword evidence="10 11" id="KW-0676">Redox-active center</keyword>
<evidence type="ECO:0000256" key="2">
    <source>
        <dbReference type="ARBA" id="ARBA00004319"/>
    </source>
</evidence>
<dbReference type="NCBIfam" id="TIGR01130">
    <property type="entry name" value="ER_PDI_fam"/>
    <property type="match status" value="1"/>
</dbReference>
<evidence type="ECO:0000256" key="13">
    <source>
        <dbReference type="RuleBase" id="RU361130"/>
    </source>
</evidence>
<dbReference type="InterPro" id="IPR013766">
    <property type="entry name" value="Thioredoxin_domain"/>
</dbReference>
<evidence type="ECO:0000256" key="14">
    <source>
        <dbReference type="SAM" id="MobiDB-lite"/>
    </source>
</evidence>
<evidence type="ECO:0000256" key="9">
    <source>
        <dbReference type="ARBA" id="ARBA00023235"/>
    </source>
</evidence>
<keyword evidence="5 13" id="KW-0732">Signal</keyword>
<feature type="domain" description="Thioredoxin" evidence="15">
    <location>
        <begin position="6"/>
        <end position="138"/>
    </location>
</feature>
<comment type="catalytic activity">
    <reaction evidence="1 13">
        <text>Catalyzes the rearrangement of -S-S- bonds in proteins.</text>
        <dbReference type="EC" id="5.3.4.1"/>
    </reaction>
</comment>
<dbReference type="CDD" id="cd02961">
    <property type="entry name" value="PDI_a_family"/>
    <property type="match status" value="1"/>
</dbReference>
<dbReference type="GO" id="GO:0003756">
    <property type="term" value="F:protein disulfide isomerase activity"/>
    <property type="evidence" value="ECO:0007669"/>
    <property type="project" value="UniProtKB-EC"/>
</dbReference>
<organism evidence="16">
    <name type="scientific">Conus magus</name>
    <name type="common">Magical cone</name>
    <dbReference type="NCBI Taxonomy" id="6492"/>
    <lineage>
        <taxon>Eukaryota</taxon>
        <taxon>Metazoa</taxon>
        <taxon>Spiralia</taxon>
        <taxon>Lophotrochozoa</taxon>
        <taxon>Mollusca</taxon>
        <taxon>Gastropoda</taxon>
        <taxon>Caenogastropoda</taxon>
        <taxon>Neogastropoda</taxon>
        <taxon>Conoidea</taxon>
        <taxon>Conidae</taxon>
        <taxon>Conus</taxon>
        <taxon>Pionoconus</taxon>
    </lineage>
</organism>
<dbReference type="InterPro" id="IPR036249">
    <property type="entry name" value="Thioredoxin-like_sf"/>
</dbReference>
<dbReference type="PROSITE" id="PS51352">
    <property type="entry name" value="THIOREDOXIN_2"/>
    <property type="match status" value="2"/>
</dbReference>
<dbReference type="FunFam" id="3.40.30.10:FF:000042">
    <property type="entry name" value="protein disulfide-isomerase A2"/>
    <property type="match status" value="1"/>
</dbReference>
<dbReference type="EMBL" id="MN517497">
    <property type="protein sequence ID" value="QFQ61180.1"/>
    <property type="molecule type" value="mRNA"/>
</dbReference>
<evidence type="ECO:0000256" key="11">
    <source>
        <dbReference type="PIRSR" id="PIRSR605792-51"/>
    </source>
</evidence>
<dbReference type="FunFam" id="3.40.30.10:FF:000023">
    <property type="entry name" value="Protein disulfide-isomerase"/>
    <property type="match status" value="1"/>
</dbReference>
<dbReference type="FunFam" id="3.40.30.10:FF:000030">
    <property type="entry name" value="Protein disulfide-isomerase"/>
    <property type="match status" value="1"/>
</dbReference>